<evidence type="ECO:0000259" key="1">
    <source>
        <dbReference type="Pfam" id="PF03551"/>
    </source>
</evidence>
<dbReference type="InterPro" id="IPR036388">
    <property type="entry name" value="WH-like_DNA-bd_sf"/>
</dbReference>
<comment type="caution">
    <text evidence="2">The sequence shown here is derived from an EMBL/GenBank/DDBJ whole genome shotgun (WGS) entry which is preliminary data.</text>
</comment>
<dbReference type="SUPFAM" id="SSF46785">
    <property type="entry name" value="Winged helix' DNA-binding domain"/>
    <property type="match status" value="1"/>
</dbReference>
<reference evidence="2 3" key="1">
    <citation type="journal article" date="2019" name="Int. J. Syst. Evol. Microbiol.">
        <title>The Global Catalogue of Microorganisms (GCM) 10K type strain sequencing project: providing services to taxonomists for standard genome sequencing and annotation.</title>
        <authorList>
            <consortium name="The Broad Institute Genomics Platform"/>
            <consortium name="The Broad Institute Genome Sequencing Center for Infectious Disease"/>
            <person name="Wu L."/>
            <person name="Ma J."/>
        </authorList>
    </citation>
    <scope>NUCLEOTIDE SEQUENCE [LARGE SCALE GENOMIC DNA]</scope>
    <source>
        <strain evidence="2 3">CGMCC 1.12563</strain>
    </source>
</reference>
<evidence type="ECO:0000313" key="3">
    <source>
        <dbReference type="Proteomes" id="UP001597187"/>
    </source>
</evidence>
<dbReference type="Pfam" id="PF03551">
    <property type="entry name" value="PadR"/>
    <property type="match status" value="1"/>
</dbReference>
<dbReference type="InterPro" id="IPR005149">
    <property type="entry name" value="Tscrpt_reg_PadR_N"/>
</dbReference>
<dbReference type="EMBL" id="JBHUDC010000008">
    <property type="protein sequence ID" value="MFD1515142.1"/>
    <property type="molecule type" value="Genomic_DNA"/>
</dbReference>
<feature type="domain" description="Transcription regulator PadR N-terminal" evidence="1">
    <location>
        <begin position="24"/>
        <end position="84"/>
    </location>
</feature>
<gene>
    <name evidence="2" type="ORF">ACFSBT_17820</name>
</gene>
<protein>
    <submittedName>
        <fullName evidence="2">PadR family transcriptional regulator</fullName>
    </submittedName>
</protein>
<dbReference type="Proteomes" id="UP001597187">
    <property type="component" value="Unassembled WGS sequence"/>
</dbReference>
<dbReference type="RefSeq" id="WP_379820478.1">
    <property type="nucleotide sequence ID" value="NZ_JALXFV010000008.1"/>
</dbReference>
<name>A0ABD6AZX1_9EURY</name>
<organism evidence="2 3">
    <name type="scientific">Halomarina rubra</name>
    <dbReference type="NCBI Taxonomy" id="2071873"/>
    <lineage>
        <taxon>Archaea</taxon>
        <taxon>Methanobacteriati</taxon>
        <taxon>Methanobacteriota</taxon>
        <taxon>Stenosarchaea group</taxon>
        <taxon>Halobacteria</taxon>
        <taxon>Halobacteriales</taxon>
        <taxon>Natronomonadaceae</taxon>
        <taxon>Halomarina</taxon>
    </lineage>
</organism>
<accession>A0ABD6AZX1</accession>
<proteinExistence type="predicted"/>
<evidence type="ECO:0000313" key="2">
    <source>
        <dbReference type="EMBL" id="MFD1515142.1"/>
    </source>
</evidence>
<dbReference type="AlphaFoldDB" id="A0ABD6AZX1"/>
<sequence>MTTALSAFQVQCLRVIGRLDAEREQTPYGLGIKRELEARYGQEVNHGRLYPNLDDLVEAGLVEKTALDKRTNGYRLTQRGRDTLLDGLDAYLEDVAAFDGHHDLDAHVRVDGDAS</sequence>
<dbReference type="InterPro" id="IPR036390">
    <property type="entry name" value="WH_DNA-bd_sf"/>
</dbReference>
<dbReference type="Gene3D" id="1.10.10.10">
    <property type="entry name" value="Winged helix-like DNA-binding domain superfamily/Winged helix DNA-binding domain"/>
    <property type="match status" value="1"/>
</dbReference>
<keyword evidence="3" id="KW-1185">Reference proteome</keyword>